<dbReference type="OrthoDB" id="9799273at2"/>
<dbReference type="PANTHER" id="PTHR43065">
    <property type="entry name" value="SENSOR HISTIDINE KINASE"/>
    <property type="match status" value="1"/>
</dbReference>
<dbReference type="Pfam" id="PF02518">
    <property type="entry name" value="HATPase_c"/>
    <property type="match status" value="1"/>
</dbReference>
<gene>
    <name evidence="11" type="primary">virA</name>
    <name evidence="11" type="ORF">AAX29_01286</name>
</gene>
<feature type="transmembrane region" description="Helical" evidence="9">
    <location>
        <begin position="23"/>
        <end position="46"/>
    </location>
</feature>
<dbReference type="InterPro" id="IPR003661">
    <property type="entry name" value="HisK_dim/P_dom"/>
</dbReference>
<keyword evidence="5" id="KW-0547">Nucleotide-binding</keyword>
<dbReference type="Gene3D" id="1.10.287.130">
    <property type="match status" value="1"/>
</dbReference>
<dbReference type="PROSITE" id="PS50109">
    <property type="entry name" value="HIS_KIN"/>
    <property type="match status" value="1"/>
</dbReference>
<evidence type="ECO:0000313" key="11">
    <source>
        <dbReference type="EMBL" id="OCL99472.1"/>
    </source>
</evidence>
<keyword evidence="4 11" id="KW-0808">Transferase</keyword>
<evidence type="ECO:0000256" key="9">
    <source>
        <dbReference type="SAM" id="Phobius"/>
    </source>
</evidence>
<dbReference type="InterPro" id="IPR036097">
    <property type="entry name" value="HisK_dim/P_sf"/>
</dbReference>
<dbReference type="STRING" id="544718.AAX25_01195"/>
<dbReference type="CDD" id="cd00082">
    <property type="entry name" value="HisKA"/>
    <property type="match status" value="1"/>
</dbReference>
<dbReference type="AlphaFoldDB" id="A0A1C0B7G0"/>
<dbReference type="EMBL" id="LCUJ01000003">
    <property type="protein sequence ID" value="OCL99472.1"/>
    <property type="molecule type" value="Genomic_DNA"/>
</dbReference>
<evidence type="ECO:0000256" key="1">
    <source>
        <dbReference type="ARBA" id="ARBA00000085"/>
    </source>
</evidence>
<dbReference type="SUPFAM" id="SSF55874">
    <property type="entry name" value="ATPase domain of HSP90 chaperone/DNA topoisomerase II/histidine kinase"/>
    <property type="match status" value="1"/>
</dbReference>
<dbReference type="PRINTS" id="PR00344">
    <property type="entry name" value="BCTRLSENSOR"/>
</dbReference>
<keyword evidence="3" id="KW-0597">Phosphoprotein</keyword>
<name>A0A1C0B7G0_9BACT</name>
<dbReference type="RefSeq" id="WP_066183609.1">
    <property type="nucleotide sequence ID" value="NZ_LCUJ01000003.1"/>
</dbReference>
<dbReference type="InterPro" id="IPR036890">
    <property type="entry name" value="HATPase_C_sf"/>
</dbReference>
<keyword evidence="9" id="KW-1133">Transmembrane helix</keyword>
<evidence type="ECO:0000256" key="6">
    <source>
        <dbReference type="ARBA" id="ARBA00022777"/>
    </source>
</evidence>
<protein>
    <recommendedName>
        <fullName evidence="2">histidine kinase</fullName>
        <ecNumber evidence="2">2.7.13.3</ecNumber>
    </recommendedName>
</protein>
<dbReference type="SMART" id="SM00387">
    <property type="entry name" value="HATPase_c"/>
    <property type="match status" value="1"/>
</dbReference>
<comment type="catalytic activity">
    <reaction evidence="1">
        <text>ATP + protein L-histidine = ADP + protein N-phospho-L-histidine.</text>
        <dbReference type="EC" id="2.7.13.3"/>
    </reaction>
</comment>
<proteinExistence type="predicted"/>
<organism evidence="11 12">
    <name type="scientific">Aliarcobacter thereius</name>
    <dbReference type="NCBI Taxonomy" id="544718"/>
    <lineage>
        <taxon>Bacteria</taxon>
        <taxon>Pseudomonadati</taxon>
        <taxon>Campylobacterota</taxon>
        <taxon>Epsilonproteobacteria</taxon>
        <taxon>Campylobacterales</taxon>
        <taxon>Arcobacteraceae</taxon>
        <taxon>Aliarcobacter</taxon>
    </lineage>
</organism>
<dbReference type="InterPro" id="IPR003594">
    <property type="entry name" value="HATPase_dom"/>
</dbReference>
<dbReference type="InterPro" id="IPR004358">
    <property type="entry name" value="Sig_transdc_His_kin-like_C"/>
</dbReference>
<keyword evidence="9" id="KW-0812">Transmembrane</keyword>
<evidence type="ECO:0000256" key="5">
    <source>
        <dbReference type="ARBA" id="ARBA00022741"/>
    </source>
</evidence>
<reference evidence="12" key="1">
    <citation type="submission" date="2015-05" db="EMBL/GenBank/DDBJ databases">
        <authorList>
            <person name="Rovetto F."/>
            <person name="Cocolin L."/>
            <person name="Illeghems K."/>
            <person name="Van Nieuwerburgh F."/>
            <person name="Houf K."/>
        </authorList>
    </citation>
    <scope>NUCLEOTIDE SEQUENCE [LARGE SCALE GENOMIC DNA]</scope>
    <source>
        <strain evidence="12">DU22</strain>
    </source>
</reference>
<dbReference type="EC" id="2.7.13.3" evidence="2"/>
<dbReference type="InterPro" id="IPR005467">
    <property type="entry name" value="His_kinase_dom"/>
</dbReference>
<dbReference type="PATRIC" id="fig|544718.43.peg.1166"/>
<dbReference type="GO" id="GO:0005524">
    <property type="term" value="F:ATP binding"/>
    <property type="evidence" value="ECO:0007669"/>
    <property type="project" value="UniProtKB-KW"/>
</dbReference>
<evidence type="ECO:0000256" key="3">
    <source>
        <dbReference type="ARBA" id="ARBA00022553"/>
    </source>
</evidence>
<dbReference type="Proteomes" id="UP000093281">
    <property type="component" value="Unassembled WGS sequence"/>
</dbReference>
<evidence type="ECO:0000256" key="4">
    <source>
        <dbReference type="ARBA" id="ARBA00022679"/>
    </source>
</evidence>
<evidence type="ECO:0000256" key="7">
    <source>
        <dbReference type="ARBA" id="ARBA00022840"/>
    </source>
</evidence>
<evidence type="ECO:0000259" key="10">
    <source>
        <dbReference type="PROSITE" id="PS50109"/>
    </source>
</evidence>
<keyword evidence="7" id="KW-0067">ATP-binding</keyword>
<evidence type="ECO:0000256" key="2">
    <source>
        <dbReference type="ARBA" id="ARBA00012438"/>
    </source>
</evidence>
<evidence type="ECO:0000313" key="12">
    <source>
        <dbReference type="Proteomes" id="UP000093281"/>
    </source>
</evidence>
<dbReference type="PANTHER" id="PTHR43065:SF10">
    <property type="entry name" value="PEROXIDE STRESS-ACTIVATED HISTIDINE KINASE MAK3"/>
    <property type="match status" value="1"/>
</dbReference>
<dbReference type="Gene3D" id="3.30.565.10">
    <property type="entry name" value="Histidine kinase-like ATPase, C-terminal domain"/>
    <property type="match status" value="1"/>
</dbReference>
<keyword evidence="9" id="KW-0472">Membrane</keyword>
<sequence>MKRYFNILLDYFSSLKYSYKANFLVFIIAGGMFCIIFLSQLSLFVLKDDFDTLFDIRTKSLSKLETIKDTFRINIQSTLQDFQDKDLEYEQSLEVLVLAKEIIEKNYSEYKIGFRNKNRFFVITFIKDFIISEQAYYKNEILKNSLIVNIDNLYLSIFNKIDMLEANSDKDYFKNINFDINEIDIFLSSLINYDLILAINEKRDTDKIFNTILIFSFISIFLVLFFTILLSFFITRHFKNVNTVQEKIVEDKTKELKELNSSLELKISQEVAKNRKKDIIMFQQARLASLGEMLNNIAHQWRQPLGSISMIIQSFRTKQKLNKLTDDFIEQKTKDALLLAQNMSNTLDDFKNFFDPNRQKIRFFIEDCILQSIELSKYSLYKENIKIELNIKQNIELYSYYNELSHVILNILSNSKDALASLENKDDRIIKIITKAYKKYLIINILDNGGGVPKEVLPKIFEPYFTTKYKSAGTGIGLYMSKMIVDKHLKGKINCKNINQFYKENEYIFTSFTIKLPIEEEKSWKEI</sequence>
<dbReference type="GO" id="GO:0000155">
    <property type="term" value="F:phosphorelay sensor kinase activity"/>
    <property type="evidence" value="ECO:0007669"/>
    <property type="project" value="InterPro"/>
</dbReference>
<dbReference type="SUPFAM" id="SSF47384">
    <property type="entry name" value="Homodimeric domain of signal transducing histidine kinase"/>
    <property type="match status" value="1"/>
</dbReference>
<evidence type="ECO:0000256" key="8">
    <source>
        <dbReference type="ARBA" id="ARBA00023012"/>
    </source>
</evidence>
<feature type="transmembrane region" description="Helical" evidence="9">
    <location>
        <begin position="212"/>
        <end position="234"/>
    </location>
</feature>
<comment type="caution">
    <text evidence="11">The sequence shown here is derived from an EMBL/GenBank/DDBJ whole genome shotgun (WGS) entry which is preliminary data.</text>
</comment>
<feature type="domain" description="Histidine kinase" evidence="10">
    <location>
        <begin position="296"/>
        <end position="520"/>
    </location>
</feature>
<accession>A0A1C0B7G0</accession>
<keyword evidence="6" id="KW-0418">Kinase</keyword>
<keyword evidence="8" id="KW-0902">Two-component regulatory system</keyword>